<proteinExistence type="inferred from homology"/>
<dbReference type="RefSeq" id="WP_115777773.1">
    <property type="nucleotide sequence ID" value="NZ_BMHL01000004.1"/>
</dbReference>
<evidence type="ECO:0000256" key="4">
    <source>
        <dbReference type="ARBA" id="ARBA00022833"/>
    </source>
</evidence>
<protein>
    <submittedName>
        <fullName evidence="8">Aryl-alcohol dehydrogenase</fullName>
    </submittedName>
</protein>
<dbReference type="Pfam" id="PF00107">
    <property type="entry name" value="ADH_zinc_N"/>
    <property type="match status" value="1"/>
</dbReference>
<keyword evidence="5" id="KW-0560">Oxidoreductase</keyword>
<dbReference type="CDD" id="cd08278">
    <property type="entry name" value="benzyl_alcohol_DH"/>
    <property type="match status" value="1"/>
</dbReference>
<keyword evidence="4 6" id="KW-0862">Zinc</keyword>
<comment type="similarity">
    <text evidence="2 6">Belongs to the zinc-containing alcohol dehydrogenase family.</text>
</comment>
<sequence>MIETTAAVTQCCGADWELKTVTLDEPQNDEVLVRIVATGLCHTDMSVRDQHLPVPLPAVLGHEGAGVVEKVGSAVTELAVGDHVVLTVASCGKCPNCLRGLPTYCHQALPLNFSGRRADGSSTIRCDGVDISGNFFGQSAFAGYALASERNAVKVPKDVDLALLGPLGCGIQTGAGTVMNRLKPGIGSSIAVFGAGAVGLSAIMAARVVGCTTIIAVDIHANRLALAKELGATHTIDATEGNAVDAIRALCGGVEYSLDTTAVPAVIQQAVEALLPLGQCVILGVSSPGASITLPIHNLFFGQSVGGAIEGDSVPKLFIPKLIELWRQGRFPFDRLVRFYEFGQINQAMHDSAQGIALKPVLRMSA</sequence>
<dbReference type="SUPFAM" id="SSF51735">
    <property type="entry name" value="NAD(P)-binding Rossmann-fold domains"/>
    <property type="match status" value="1"/>
</dbReference>
<dbReference type="InterPro" id="IPR020843">
    <property type="entry name" value="ER"/>
</dbReference>
<gene>
    <name evidence="8" type="primary">areB</name>
    <name evidence="8" type="ORF">GCM10011400_26370</name>
</gene>
<dbReference type="Gene3D" id="3.90.180.10">
    <property type="entry name" value="Medium-chain alcohol dehydrogenases, catalytic domain"/>
    <property type="match status" value="1"/>
</dbReference>
<dbReference type="InterPro" id="IPR011032">
    <property type="entry name" value="GroES-like_sf"/>
</dbReference>
<evidence type="ECO:0000256" key="5">
    <source>
        <dbReference type="ARBA" id="ARBA00023002"/>
    </source>
</evidence>
<reference evidence="9" key="1">
    <citation type="journal article" date="2019" name="Int. J. Syst. Evol. Microbiol.">
        <title>The Global Catalogue of Microorganisms (GCM) 10K type strain sequencing project: providing services to taxonomists for standard genome sequencing and annotation.</title>
        <authorList>
            <consortium name="The Broad Institute Genomics Platform"/>
            <consortium name="The Broad Institute Genome Sequencing Center for Infectious Disease"/>
            <person name="Wu L."/>
            <person name="Ma J."/>
        </authorList>
    </citation>
    <scope>NUCLEOTIDE SEQUENCE [LARGE SCALE GENOMIC DNA]</scope>
    <source>
        <strain evidence="9">CGMCC 1.15103</strain>
    </source>
</reference>
<dbReference type="InterPro" id="IPR013149">
    <property type="entry name" value="ADH-like_C"/>
</dbReference>
<evidence type="ECO:0000259" key="7">
    <source>
        <dbReference type="SMART" id="SM00829"/>
    </source>
</evidence>
<evidence type="ECO:0000313" key="8">
    <source>
        <dbReference type="EMBL" id="GGC38482.1"/>
    </source>
</evidence>
<dbReference type="PANTHER" id="PTHR43350:SF2">
    <property type="entry name" value="GROES-LIKE ZINC-BINDING ALCOHOL DEHYDROGENASE FAMILY PROTEIN"/>
    <property type="match status" value="1"/>
</dbReference>
<keyword evidence="3 6" id="KW-0479">Metal-binding</keyword>
<feature type="domain" description="Enoyl reductase (ER)" evidence="7">
    <location>
        <begin position="13"/>
        <end position="358"/>
    </location>
</feature>
<name>A0ABQ1MCC6_9BURK</name>
<evidence type="ECO:0000313" key="9">
    <source>
        <dbReference type="Proteomes" id="UP000602004"/>
    </source>
</evidence>
<dbReference type="InterPro" id="IPR036291">
    <property type="entry name" value="NAD(P)-bd_dom_sf"/>
</dbReference>
<evidence type="ECO:0000256" key="3">
    <source>
        <dbReference type="ARBA" id="ARBA00022723"/>
    </source>
</evidence>
<dbReference type="EMBL" id="BMHL01000004">
    <property type="protein sequence ID" value="GGC38482.1"/>
    <property type="molecule type" value="Genomic_DNA"/>
</dbReference>
<accession>A0ABQ1MCC6</accession>
<dbReference type="InterPro" id="IPR002328">
    <property type="entry name" value="ADH_Zn_CS"/>
</dbReference>
<comment type="caution">
    <text evidence="8">The sequence shown here is derived from an EMBL/GenBank/DDBJ whole genome shotgun (WGS) entry which is preliminary data.</text>
</comment>
<dbReference type="SUPFAM" id="SSF50129">
    <property type="entry name" value="GroES-like"/>
    <property type="match status" value="1"/>
</dbReference>
<dbReference type="PANTHER" id="PTHR43350">
    <property type="entry name" value="NAD-DEPENDENT ALCOHOL DEHYDROGENASE"/>
    <property type="match status" value="1"/>
</dbReference>
<dbReference type="InterPro" id="IPR013154">
    <property type="entry name" value="ADH-like_N"/>
</dbReference>
<organism evidence="8 9">
    <name type="scientific">Paraburkholderia caffeinilytica</name>
    <dbReference type="NCBI Taxonomy" id="1761016"/>
    <lineage>
        <taxon>Bacteria</taxon>
        <taxon>Pseudomonadati</taxon>
        <taxon>Pseudomonadota</taxon>
        <taxon>Betaproteobacteria</taxon>
        <taxon>Burkholderiales</taxon>
        <taxon>Burkholderiaceae</taxon>
        <taxon>Paraburkholderia</taxon>
    </lineage>
</organism>
<dbReference type="SMART" id="SM00829">
    <property type="entry name" value="PKS_ER"/>
    <property type="match status" value="1"/>
</dbReference>
<dbReference type="Gene3D" id="3.40.50.720">
    <property type="entry name" value="NAD(P)-binding Rossmann-like Domain"/>
    <property type="match status" value="1"/>
</dbReference>
<keyword evidence="9" id="KW-1185">Reference proteome</keyword>
<evidence type="ECO:0000256" key="1">
    <source>
        <dbReference type="ARBA" id="ARBA00001947"/>
    </source>
</evidence>
<dbReference type="Pfam" id="PF08240">
    <property type="entry name" value="ADH_N"/>
    <property type="match status" value="1"/>
</dbReference>
<evidence type="ECO:0000256" key="2">
    <source>
        <dbReference type="ARBA" id="ARBA00008072"/>
    </source>
</evidence>
<evidence type="ECO:0000256" key="6">
    <source>
        <dbReference type="RuleBase" id="RU361277"/>
    </source>
</evidence>
<comment type="cofactor">
    <cofactor evidence="1 6">
        <name>Zn(2+)</name>
        <dbReference type="ChEBI" id="CHEBI:29105"/>
    </cofactor>
</comment>
<dbReference type="Proteomes" id="UP000602004">
    <property type="component" value="Unassembled WGS sequence"/>
</dbReference>
<dbReference type="PROSITE" id="PS00059">
    <property type="entry name" value="ADH_ZINC"/>
    <property type="match status" value="1"/>
</dbReference>